<dbReference type="InterPro" id="IPR044068">
    <property type="entry name" value="CB"/>
</dbReference>
<feature type="domain" description="Core-binding (CB)" evidence="3">
    <location>
        <begin position="16"/>
        <end position="114"/>
    </location>
</feature>
<accession>A0ABS1JC02</accession>
<reference evidence="4 5" key="1">
    <citation type="submission" date="2021-01" db="EMBL/GenBank/DDBJ databases">
        <title>Tumebacillus sp. strain ITR2 16S ribosomal RNA gene Genome sequencing and assembly.</title>
        <authorList>
            <person name="Kang M."/>
        </authorList>
    </citation>
    <scope>NUCLEOTIDE SEQUENCE [LARGE SCALE GENOMIC DNA]</scope>
    <source>
        <strain evidence="4 5">ITR2</strain>
    </source>
</reference>
<sequence length="130" mass="15411">MTKFRMMTETHTHRNLDIDETIQLFLTSKRSEKKSEQTLVSYKGGLERFKRWFRENDHSEFSRSCIESYVNYLTYERKKWIDHPNIPARNAAGLSSRTVNNAVRILTALLYHFNSLLVLKVLLSHSEFLN</sequence>
<evidence type="ECO:0000313" key="5">
    <source>
        <dbReference type="Proteomes" id="UP000602284"/>
    </source>
</evidence>
<dbReference type="EMBL" id="JAEQNB010000004">
    <property type="protein sequence ID" value="MBL0387765.1"/>
    <property type="molecule type" value="Genomic_DNA"/>
</dbReference>
<protein>
    <submittedName>
        <fullName evidence="4">Phage integrase N-terminal SAM-like domain-containing protein</fullName>
    </submittedName>
</protein>
<gene>
    <name evidence="4" type="ORF">JJB07_14080</name>
</gene>
<dbReference type="PROSITE" id="PS51900">
    <property type="entry name" value="CB"/>
    <property type="match status" value="1"/>
</dbReference>
<evidence type="ECO:0000256" key="2">
    <source>
        <dbReference type="PROSITE-ProRule" id="PRU01248"/>
    </source>
</evidence>
<name>A0ABS1JC02_9BACL</name>
<comment type="caution">
    <text evidence="4">The sequence shown here is derived from an EMBL/GenBank/DDBJ whole genome shotgun (WGS) entry which is preliminary data.</text>
</comment>
<keyword evidence="1 2" id="KW-0238">DNA-binding</keyword>
<evidence type="ECO:0000313" key="4">
    <source>
        <dbReference type="EMBL" id="MBL0387765.1"/>
    </source>
</evidence>
<dbReference type="Gene3D" id="1.10.150.130">
    <property type="match status" value="1"/>
</dbReference>
<keyword evidence="5" id="KW-1185">Reference proteome</keyword>
<evidence type="ECO:0000259" key="3">
    <source>
        <dbReference type="PROSITE" id="PS51900"/>
    </source>
</evidence>
<evidence type="ECO:0000256" key="1">
    <source>
        <dbReference type="ARBA" id="ARBA00023125"/>
    </source>
</evidence>
<dbReference type="InterPro" id="IPR010998">
    <property type="entry name" value="Integrase_recombinase_N"/>
</dbReference>
<organism evidence="4 5">
    <name type="scientific">Tumebacillus amylolyticus</name>
    <dbReference type="NCBI Taxonomy" id="2801339"/>
    <lineage>
        <taxon>Bacteria</taxon>
        <taxon>Bacillati</taxon>
        <taxon>Bacillota</taxon>
        <taxon>Bacilli</taxon>
        <taxon>Bacillales</taxon>
        <taxon>Alicyclobacillaceae</taxon>
        <taxon>Tumebacillus</taxon>
    </lineage>
</organism>
<dbReference type="Proteomes" id="UP000602284">
    <property type="component" value="Unassembled WGS sequence"/>
</dbReference>
<proteinExistence type="predicted"/>